<keyword evidence="2" id="KW-1185">Reference proteome</keyword>
<dbReference type="EMBL" id="CM023488">
    <property type="protein sequence ID" value="KAH6923808.1"/>
    <property type="molecule type" value="Genomic_DNA"/>
</dbReference>
<dbReference type="Proteomes" id="UP000821845">
    <property type="component" value="Chromosome 8"/>
</dbReference>
<protein>
    <submittedName>
        <fullName evidence="1">Uncharacterized protein</fullName>
    </submittedName>
</protein>
<reference evidence="1" key="1">
    <citation type="submission" date="2020-05" db="EMBL/GenBank/DDBJ databases">
        <title>Large-scale comparative analyses of tick genomes elucidate their genetic diversity and vector capacities.</title>
        <authorList>
            <person name="Jia N."/>
            <person name="Wang J."/>
            <person name="Shi W."/>
            <person name="Du L."/>
            <person name="Sun Y."/>
            <person name="Zhan W."/>
            <person name="Jiang J."/>
            <person name="Wang Q."/>
            <person name="Zhang B."/>
            <person name="Ji P."/>
            <person name="Sakyi L.B."/>
            <person name="Cui X."/>
            <person name="Yuan T."/>
            <person name="Jiang B."/>
            <person name="Yang W."/>
            <person name="Lam T.T.-Y."/>
            <person name="Chang Q."/>
            <person name="Ding S."/>
            <person name="Wang X."/>
            <person name="Zhu J."/>
            <person name="Ruan X."/>
            <person name="Zhao L."/>
            <person name="Wei J."/>
            <person name="Que T."/>
            <person name="Du C."/>
            <person name="Cheng J."/>
            <person name="Dai P."/>
            <person name="Han X."/>
            <person name="Huang E."/>
            <person name="Gao Y."/>
            <person name="Liu J."/>
            <person name="Shao H."/>
            <person name="Ye R."/>
            <person name="Li L."/>
            <person name="Wei W."/>
            <person name="Wang X."/>
            <person name="Wang C."/>
            <person name="Yang T."/>
            <person name="Huo Q."/>
            <person name="Li W."/>
            <person name="Guo W."/>
            <person name="Chen H."/>
            <person name="Zhou L."/>
            <person name="Ni X."/>
            <person name="Tian J."/>
            <person name="Zhou Y."/>
            <person name="Sheng Y."/>
            <person name="Liu T."/>
            <person name="Pan Y."/>
            <person name="Xia L."/>
            <person name="Li J."/>
            <person name="Zhao F."/>
            <person name="Cao W."/>
        </authorList>
    </citation>
    <scope>NUCLEOTIDE SEQUENCE</scope>
    <source>
        <strain evidence="1">Hyas-2018</strain>
    </source>
</reference>
<evidence type="ECO:0000313" key="1">
    <source>
        <dbReference type="EMBL" id="KAH6923808.1"/>
    </source>
</evidence>
<proteinExistence type="predicted"/>
<sequence length="131" mass="14172">MAEHEGAALDHDLGGCTPMDILPLRTALRAPAQPRWLSHGCFLERTCGELAYMSRMFNENAQSLHPPTTTGDSAASPQLRIDAAKTTRVSASSRMARTYVNTGRGARARATQRKDDGLADKLPPSPLRPST</sequence>
<accession>A0ACB7RQZ1</accession>
<organism evidence="1 2">
    <name type="scientific">Hyalomma asiaticum</name>
    <name type="common">Tick</name>
    <dbReference type="NCBI Taxonomy" id="266040"/>
    <lineage>
        <taxon>Eukaryota</taxon>
        <taxon>Metazoa</taxon>
        <taxon>Ecdysozoa</taxon>
        <taxon>Arthropoda</taxon>
        <taxon>Chelicerata</taxon>
        <taxon>Arachnida</taxon>
        <taxon>Acari</taxon>
        <taxon>Parasitiformes</taxon>
        <taxon>Ixodida</taxon>
        <taxon>Ixodoidea</taxon>
        <taxon>Ixodidae</taxon>
        <taxon>Hyalomminae</taxon>
        <taxon>Hyalomma</taxon>
    </lineage>
</organism>
<comment type="caution">
    <text evidence="1">The sequence shown here is derived from an EMBL/GenBank/DDBJ whole genome shotgun (WGS) entry which is preliminary data.</text>
</comment>
<evidence type="ECO:0000313" key="2">
    <source>
        <dbReference type="Proteomes" id="UP000821845"/>
    </source>
</evidence>
<name>A0ACB7RQZ1_HYAAI</name>
<gene>
    <name evidence="1" type="ORF">HPB50_007274</name>
</gene>